<dbReference type="Gene3D" id="3.40.50.300">
    <property type="entry name" value="P-loop containing nucleotide triphosphate hydrolases"/>
    <property type="match status" value="1"/>
</dbReference>
<protein>
    <recommendedName>
        <fullName evidence="2">Sulfotransferase</fullName>
    </recommendedName>
</protein>
<dbReference type="EMBL" id="CP000927">
    <property type="protein sequence ID" value="ABZ69232.1"/>
    <property type="molecule type" value="Genomic_DNA"/>
</dbReference>
<dbReference type="KEGG" id="cak:Caul_0094"/>
<sequence>MPRPSSAPIFVHSGWRCSSTYIWQRFRALEAVTAYYEPWHEQLERVTPEWIARERPATSGLRHPNEGAPYLSEFSSLLRPEGGVRGFETRFALDDYFLPPDGEDPEQAAYVETLITAARGEGRTPVLACCRTLGRIGWLRRRFGGTHIVLIRDPVQQWRSFYSLRKRPRPTYFELCQYVILSRAARGEAVARRLGLTAGGGDLAARIKAVRQRLKRAPARLSFVAFLTVYVLSYLDALPRADLVIDVDRLGGDRDYARTMATAIEVLTGLRLDFSDCRAPPPHPDKARVAYRKEAATMIETLDLGAALTAPGPVQTLYRKLIKALPEPDRSTPWDKALALWRDSRPKLGVART</sequence>
<dbReference type="HOGENOM" id="CLU_784573_0_0_5"/>
<reference evidence="1" key="1">
    <citation type="submission" date="2008-01" db="EMBL/GenBank/DDBJ databases">
        <title>Complete sequence of chromosome of Caulobacter sp. K31.</title>
        <authorList>
            <consortium name="US DOE Joint Genome Institute"/>
            <person name="Copeland A."/>
            <person name="Lucas S."/>
            <person name="Lapidus A."/>
            <person name="Barry K."/>
            <person name="Glavina del Rio T."/>
            <person name="Dalin E."/>
            <person name="Tice H."/>
            <person name="Pitluck S."/>
            <person name="Bruce D."/>
            <person name="Goodwin L."/>
            <person name="Thompson L.S."/>
            <person name="Brettin T."/>
            <person name="Detter J.C."/>
            <person name="Han C."/>
            <person name="Schmutz J."/>
            <person name="Larimer F."/>
            <person name="Land M."/>
            <person name="Hauser L."/>
            <person name="Kyrpides N."/>
            <person name="Kim E."/>
            <person name="Stephens C."/>
            <person name="Richardson P."/>
        </authorList>
    </citation>
    <scope>NUCLEOTIDE SEQUENCE [LARGE SCALE GENOMIC DNA]</scope>
    <source>
        <strain evidence="1">K31</strain>
    </source>
</reference>
<proteinExistence type="predicted"/>
<dbReference type="eggNOG" id="ENOG50333FB">
    <property type="taxonomic scope" value="Bacteria"/>
</dbReference>
<name>B0T263_CAUSK</name>
<evidence type="ECO:0000313" key="1">
    <source>
        <dbReference type="EMBL" id="ABZ69232.1"/>
    </source>
</evidence>
<gene>
    <name evidence="1" type="ordered locus">Caul_0094</name>
</gene>
<dbReference type="AlphaFoldDB" id="B0T263"/>
<dbReference type="OrthoDB" id="7180669at2"/>
<evidence type="ECO:0008006" key="2">
    <source>
        <dbReference type="Google" id="ProtNLM"/>
    </source>
</evidence>
<organism evidence="1">
    <name type="scientific">Caulobacter sp. (strain K31)</name>
    <dbReference type="NCBI Taxonomy" id="366602"/>
    <lineage>
        <taxon>Bacteria</taxon>
        <taxon>Pseudomonadati</taxon>
        <taxon>Pseudomonadota</taxon>
        <taxon>Alphaproteobacteria</taxon>
        <taxon>Caulobacterales</taxon>
        <taxon>Caulobacteraceae</taxon>
        <taxon>Caulobacter</taxon>
    </lineage>
</organism>
<dbReference type="InterPro" id="IPR027417">
    <property type="entry name" value="P-loop_NTPase"/>
</dbReference>
<accession>B0T263</accession>
<dbReference type="SUPFAM" id="SSF52540">
    <property type="entry name" value="P-loop containing nucleoside triphosphate hydrolases"/>
    <property type="match status" value="1"/>
</dbReference>